<keyword evidence="2" id="KW-0378">Hydrolase</keyword>
<organism evidence="2 3">
    <name type="scientific">Methanobrevibacter arboriphilus</name>
    <dbReference type="NCBI Taxonomy" id="39441"/>
    <lineage>
        <taxon>Archaea</taxon>
        <taxon>Methanobacteriati</taxon>
        <taxon>Methanobacteriota</taxon>
        <taxon>Methanomada group</taxon>
        <taxon>Methanobacteria</taxon>
        <taxon>Methanobacteriales</taxon>
        <taxon>Methanobacteriaceae</taxon>
        <taxon>Methanobrevibacter</taxon>
    </lineage>
</organism>
<protein>
    <submittedName>
        <fullName evidence="2">NgoFVII family restriction endonuclease</fullName>
    </submittedName>
</protein>
<dbReference type="InterPro" id="IPR041368">
    <property type="entry name" value="DRP_C"/>
</dbReference>
<dbReference type="SUPFAM" id="SSF56024">
    <property type="entry name" value="Phospholipase D/nuclease"/>
    <property type="match status" value="1"/>
</dbReference>
<comment type="caution">
    <text evidence="2">The sequence shown here is derived from an EMBL/GenBank/DDBJ whole genome shotgun (WGS) entry which is preliminary data.</text>
</comment>
<dbReference type="PROSITE" id="PS50035">
    <property type="entry name" value="PLD"/>
    <property type="match status" value="1"/>
</dbReference>
<dbReference type="SMART" id="SM00155">
    <property type="entry name" value="PLDc"/>
    <property type="match status" value="1"/>
</dbReference>
<dbReference type="GO" id="GO:0004519">
    <property type="term" value="F:endonuclease activity"/>
    <property type="evidence" value="ECO:0007669"/>
    <property type="project" value="UniProtKB-KW"/>
</dbReference>
<evidence type="ECO:0000313" key="2">
    <source>
        <dbReference type="EMBL" id="MBF4469373.1"/>
    </source>
</evidence>
<sequence length="264" mass="30881">MEVLNYPIADLFMNLVRESTDEIKLCSPFIKESIINEIYDNINCNISLNVLTKFNIANFYKKVSDISALDKILFNNHQVFNHSALHAKFYVFDNSNAIITSANLTFSGLNRNYEYGILINDPNSISQISNDFDQLCKSDQSGNINQDNIVEIQKILKDIPNFERIDIPKYEISCENEDNIFNEDIEFIVDKLSGWKKTVFEKLNQIEGQIFELKDVYLFENEIQRIYPNNQNIKPKIRQTLQFLRDLGLIKFEGSGFYRKLWEN</sequence>
<gene>
    <name evidence="2" type="ORF">ISP01_08190</name>
</gene>
<dbReference type="Pfam" id="PF17726">
    <property type="entry name" value="DpnI_C"/>
    <property type="match status" value="1"/>
</dbReference>
<dbReference type="InterPro" id="IPR025202">
    <property type="entry name" value="PLD-like_dom"/>
</dbReference>
<dbReference type="InterPro" id="IPR059166">
    <property type="entry name" value="PLD-like_cat"/>
</dbReference>
<dbReference type="Gene3D" id="3.30.870.10">
    <property type="entry name" value="Endonuclease Chain A"/>
    <property type="match status" value="1"/>
</dbReference>
<dbReference type="Pfam" id="PF13091">
    <property type="entry name" value="PLDc_2"/>
    <property type="match status" value="1"/>
</dbReference>
<dbReference type="Gene3D" id="1.10.10.10">
    <property type="entry name" value="Winged helix-like DNA-binding domain superfamily/Winged helix DNA-binding domain"/>
    <property type="match status" value="1"/>
</dbReference>
<dbReference type="RefSeq" id="WP_278523837.1">
    <property type="nucleotide sequence ID" value="NZ_JADIIN010000066.1"/>
</dbReference>
<dbReference type="InterPro" id="IPR001736">
    <property type="entry name" value="PLipase_D/transphosphatidylase"/>
</dbReference>
<proteinExistence type="predicted"/>
<feature type="domain" description="PLD phosphodiesterase" evidence="1">
    <location>
        <begin position="81"/>
        <end position="108"/>
    </location>
</feature>
<dbReference type="InterPro" id="IPR036388">
    <property type="entry name" value="WH-like_DNA-bd_sf"/>
</dbReference>
<reference evidence="2" key="1">
    <citation type="submission" date="2020-10" db="EMBL/GenBank/DDBJ databases">
        <title>Dehalococcoides mccartyi of a TCE/Cr reducing biochatode.</title>
        <authorList>
            <person name="Matturro B."/>
        </authorList>
    </citation>
    <scope>NUCLEOTIDE SEQUENCE</scope>
    <source>
        <strain evidence="2">Bin4</strain>
    </source>
</reference>
<dbReference type="AlphaFoldDB" id="A0A843AHJ6"/>
<evidence type="ECO:0000259" key="1">
    <source>
        <dbReference type="PROSITE" id="PS50035"/>
    </source>
</evidence>
<dbReference type="Proteomes" id="UP000658733">
    <property type="component" value="Unassembled WGS sequence"/>
</dbReference>
<dbReference type="CDD" id="cd09176">
    <property type="entry name" value="PLDc_unchar6"/>
    <property type="match status" value="1"/>
</dbReference>
<accession>A0A843AHJ6</accession>
<keyword evidence="2" id="KW-0540">Nuclease</keyword>
<keyword evidence="2" id="KW-0255">Endonuclease</keyword>
<name>A0A843AHJ6_METAZ</name>
<dbReference type="EMBL" id="JADIIN010000066">
    <property type="protein sequence ID" value="MBF4469373.1"/>
    <property type="molecule type" value="Genomic_DNA"/>
</dbReference>
<evidence type="ECO:0000313" key="3">
    <source>
        <dbReference type="Proteomes" id="UP000658733"/>
    </source>
</evidence>